<dbReference type="CDD" id="cd00160">
    <property type="entry name" value="RhoGEF"/>
    <property type="match status" value="1"/>
</dbReference>
<dbReference type="eggNOG" id="KOG3523">
    <property type="taxonomic scope" value="Eukaryota"/>
</dbReference>
<dbReference type="Gene3D" id="1.20.900.10">
    <property type="entry name" value="Dbl homology (DH) domain"/>
    <property type="match status" value="1"/>
</dbReference>
<dbReference type="AlphaFoldDB" id="M7C1L6"/>
<dbReference type="InterPro" id="IPR047270">
    <property type="entry name" value="PH_ephexin"/>
</dbReference>
<name>M7C1L6_CHEMY</name>
<dbReference type="InterPro" id="IPR001452">
    <property type="entry name" value="SH3_domain"/>
</dbReference>
<dbReference type="CDD" id="cd01221">
    <property type="entry name" value="PH_ephexin"/>
    <property type="match status" value="1"/>
</dbReference>
<keyword evidence="7" id="KW-1185">Reference proteome</keyword>
<dbReference type="Pfam" id="PF00621">
    <property type="entry name" value="RhoGEF"/>
    <property type="match status" value="1"/>
</dbReference>
<keyword evidence="1 3" id="KW-0728">SH3 domain</keyword>
<evidence type="ECO:0000259" key="5">
    <source>
        <dbReference type="PROSITE" id="PS50010"/>
    </source>
</evidence>
<dbReference type="PANTHER" id="PTHR12845:SF6">
    <property type="entry name" value="RHO GUANINE NUCLEOTIDE EXCHANGE FACTOR 19"/>
    <property type="match status" value="1"/>
</dbReference>
<dbReference type="Proteomes" id="UP000031443">
    <property type="component" value="Unassembled WGS sequence"/>
</dbReference>
<evidence type="ECO:0000313" key="6">
    <source>
        <dbReference type="EMBL" id="EMP42070.1"/>
    </source>
</evidence>
<dbReference type="PROSITE" id="PS50002">
    <property type="entry name" value="SH3"/>
    <property type="match status" value="1"/>
</dbReference>
<gene>
    <name evidence="6" type="ORF">UY3_00660</name>
</gene>
<dbReference type="SMART" id="SM00325">
    <property type="entry name" value="RhoGEF"/>
    <property type="match status" value="1"/>
</dbReference>
<accession>M7C1L6</accession>
<dbReference type="Gene3D" id="2.30.30.40">
    <property type="entry name" value="SH3 Domains"/>
    <property type="match status" value="1"/>
</dbReference>
<feature type="domain" description="DH" evidence="5">
    <location>
        <begin position="52"/>
        <end position="236"/>
    </location>
</feature>
<protein>
    <submittedName>
        <fullName evidence="6">Rho guanine nucleotide exchange factor 19</fullName>
    </submittedName>
</protein>
<organism evidence="6 7">
    <name type="scientific">Chelonia mydas</name>
    <name type="common">Green sea-turtle</name>
    <name type="synonym">Chelonia agassizi</name>
    <dbReference type="NCBI Taxonomy" id="8469"/>
    <lineage>
        <taxon>Eukaryota</taxon>
        <taxon>Metazoa</taxon>
        <taxon>Chordata</taxon>
        <taxon>Craniata</taxon>
        <taxon>Vertebrata</taxon>
        <taxon>Euteleostomi</taxon>
        <taxon>Archelosauria</taxon>
        <taxon>Testudinata</taxon>
        <taxon>Testudines</taxon>
        <taxon>Cryptodira</taxon>
        <taxon>Durocryptodira</taxon>
        <taxon>Americhelydia</taxon>
        <taxon>Chelonioidea</taxon>
        <taxon>Cheloniidae</taxon>
        <taxon>Chelonia</taxon>
    </lineage>
</organism>
<dbReference type="SUPFAM" id="SSF48065">
    <property type="entry name" value="DBL homology domain (DH-domain)"/>
    <property type="match status" value="1"/>
</dbReference>
<reference evidence="7" key="1">
    <citation type="journal article" date="2013" name="Nat. Genet.">
        <title>The draft genomes of soft-shell turtle and green sea turtle yield insights into the development and evolution of the turtle-specific body plan.</title>
        <authorList>
            <person name="Wang Z."/>
            <person name="Pascual-Anaya J."/>
            <person name="Zadissa A."/>
            <person name="Li W."/>
            <person name="Niimura Y."/>
            <person name="Huang Z."/>
            <person name="Li C."/>
            <person name="White S."/>
            <person name="Xiong Z."/>
            <person name="Fang D."/>
            <person name="Wang B."/>
            <person name="Ming Y."/>
            <person name="Chen Y."/>
            <person name="Zheng Y."/>
            <person name="Kuraku S."/>
            <person name="Pignatelli M."/>
            <person name="Herrero J."/>
            <person name="Beal K."/>
            <person name="Nozawa M."/>
            <person name="Li Q."/>
            <person name="Wang J."/>
            <person name="Zhang H."/>
            <person name="Yu L."/>
            <person name="Shigenobu S."/>
            <person name="Wang J."/>
            <person name="Liu J."/>
            <person name="Flicek P."/>
            <person name="Searle S."/>
            <person name="Wang J."/>
            <person name="Kuratani S."/>
            <person name="Yin Y."/>
            <person name="Aken B."/>
            <person name="Zhang G."/>
            <person name="Irie N."/>
        </authorList>
    </citation>
    <scope>NUCLEOTIDE SEQUENCE [LARGE SCALE GENOMIC DNA]</scope>
</reference>
<dbReference type="STRING" id="8469.M7C1L6"/>
<dbReference type="PROSITE" id="PS50010">
    <property type="entry name" value="DH_2"/>
    <property type="match status" value="1"/>
</dbReference>
<dbReference type="InterPro" id="IPR011993">
    <property type="entry name" value="PH-like_dom_sf"/>
</dbReference>
<evidence type="ECO:0000313" key="7">
    <source>
        <dbReference type="Proteomes" id="UP000031443"/>
    </source>
</evidence>
<keyword evidence="2" id="KW-0344">Guanine-nucleotide releasing factor</keyword>
<feature type="domain" description="SH3" evidence="4">
    <location>
        <begin position="429"/>
        <end position="490"/>
    </location>
</feature>
<dbReference type="Gene3D" id="2.30.29.30">
    <property type="entry name" value="Pleckstrin-homology domain (PH domain)/Phosphotyrosine-binding domain (PTB)"/>
    <property type="match status" value="1"/>
</dbReference>
<dbReference type="InterPro" id="IPR035899">
    <property type="entry name" value="DBL_dom_sf"/>
</dbReference>
<evidence type="ECO:0000259" key="4">
    <source>
        <dbReference type="PROSITE" id="PS50002"/>
    </source>
</evidence>
<dbReference type="SMART" id="SM00326">
    <property type="entry name" value="SH3"/>
    <property type="match status" value="1"/>
</dbReference>
<proteinExistence type="predicted"/>
<dbReference type="EMBL" id="KB478633">
    <property type="protein sequence ID" value="EMP42070.1"/>
    <property type="molecule type" value="Genomic_DNA"/>
</dbReference>
<dbReference type="Pfam" id="PF00018">
    <property type="entry name" value="SH3_1"/>
    <property type="match status" value="1"/>
</dbReference>
<dbReference type="GO" id="GO:0032956">
    <property type="term" value="P:regulation of actin cytoskeleton organization"/>
    <property type="evidence" value="ECO:0007669"/>
    <property type="project" value="TreeGrafter"/>
</dbReference>
<evidence type="ECO:0000256" key="1">
    <source>
        <dbReference type="ARBA" id="ARBA00022443"/>
    </source>
</evidence>
<sequence>MALVPTLEPSLGDSQYSPSGWGVGKAAPAKQSHFSRLQQPLLLFPPPSGGGQLLQAKFELITSEASYIHSLSIAVQHFMNSRELNECLGAQEKQWLFSKLPEVKDVSERFLLELEERLEENILHFDICDIVLRHCPAFRRVYLPYVTNQAYQEQTYQRLLQDNPKFPGILAKLEEGPMCQRLPLTSFLILPFQRVMRLQMLVENILKRTLQGSRDEATATKAFNQLKKLVKECNASVQSMKRTEELIHLNKKIHFESKIFPLISQSRWLVKHGELVEVDMQLISTLAAKFKLSTKMVYLHLFNDCLLLSRRKESSVSCSPGVSACHAPALSSGRCCPSVTVSLPLPVSPRTGKFAVFVHAKMPELKVTDLSRKLHGVPGQIFHLQLFDSQRLKHQVLLRAQTESEKQRWISAMVPSSPQTDREHVTENADTAQVQCIKAYKAQEHDELTLEKADILGVKTRTSDGWVEGIRLSDGERGWVPQGHVEEITSRGARLRNLRENDRIKHATSKLEEEQA</sequence>
<dbReference type="InterPro" id="IPR000219">
    <property type="entry name" value="DH_dom"/>
</dbReference>
<dbReference type="InterPro" id="IPR036028">
    <property type="entry name" value="SH3-like_dom_sf"/>
</dbReference>
<dbReference type="FunFam" id="1.20.900.10:FF:000007">
    <property type="entry name" value="rho guanine nucleotide exchange factor 19"/>
    <property type="match status" value="1"/>
</dbReference>
<dbReference type="PANTHER" id="PTHR12845">
    <property type="entry name" value="GUANINE NUCLEOTIDE EXCHANGE FACTOR"/>
    <property type="match status" value="1"/>
</dbReference>
<dbReference type="SUPFAM" id="SSF50729">
    <property type="entry name" value="PH domain-like"/>
    <property type="match status" value="1"/>
</dbReference>
<dbReference type="InterPro" id="IPR047271">
    <property type="entry name" value="Ephexin-like"/>
</dbReference>
<dbReference type="GO" id="GO:0005085">
    <property type="term" value="F:guanyl-nucleotide exchange factor activity"/>
    <property type="evidence" value="ECO:0007669"/>
    <property type="project" value="UniProtKB-KW"/>
</dbReference>
<dbReference type="CDD" id="cd11940">
    <property type="entry name" value="SH3_ARHGEF5_19"/>
    <property type="match status" value="1"/>
</dbReference>
<evidence type="ECO:0000256" key="3">
    <source>
        <dbReference type="PROSITE-ProRule" id="PRU00192"/>
    </source>
</evidence>
<dbReference type="SUPFAM" id="SSF50044">
    <property type="entry name" value="SH3-domain"/>
    <property type="match status" value="1"/>
</dbReference>
<evidence type="ECO:0000256" key="2">
    <source>
        <dbReference type="ARBA" id="ARBA00022658"/>
    </source>
</evidence>